<keyword evidence="1" id="KW-0472">Membrane</keyword>
<organism evidence="2 3">
    <name type="scientific">Streptomyces plumbiresistens</name>
    <dbReference type="NCBI Taxonomy" id="511811"/>
    <lineage>
        <taxon>Bacteria</taxon>
        <taxon>Bacillati</taxon>
        <taxon>Actinomycetota</taxon>
        <taxon>Actinomycetes</taxon>
        <taxon>Kitasatosporales</taxon>
        <taxon>Streptomycetaceae</taxon>
        <taxon>Streptomyces</taxon>
    </lineage>
</organism>
<keyword evidence="1" id="KW-0812">Transmembrane</keyword>
<evidence type="ECO:0000313" key="2">
    <source>
        <dbReference type="EMBL" id="GAA3977084.1"/>
    </source>
</evidence>
<dbReference type="PANTHER" id="PTHR42305:SF1">
    <property type="entry name" value="MEMBRANE PROTEIN RV1733C-RELATED"/>
    <property type="match status" value="1"/>
</dbReference>
<keyword evidence="1" id="KW-1133">Transmembrane helix</keyword>
<sequence>MLAAWVLAVVGGILVGLVAQGAVERDLGRQRVERRAVTAVLVEDARDKVAPAAAAGDERVWAKARWAAPDGSRQTGLVKVRPKDAPAGARVAVWTDQRGMVVSKPVTPEEARLQAVLSGVLCAMVTAGAVTGGAFAVRAGLDRWRRGQWDAEWARVDTRWGGKTG</sequence>
<protein>
    <recommendedName>
        <fullName evidence="4">Integral membrane protein</fullName>
    </recommendedName>
</protein>
<name>A0ABP7Q5V0_9ACTN</name>
<evidence type="ECO:0008006" key="4">
    <source>
        <dbReference type="Google" id="ProtNLM"/>
    </source>
</evidence>
<reference evidence="3" key="1">
    <citation type="journal article" date="2019" name="Int. J. Syst. Evol. Microbiol.">
        <title>The Global Catalogue of Microorganisms (GCM) 10K type strain sequencing project: providing services to taxonomists for standard genome sequencing and annotation.</title>
        <authorList>
            <consortium name="The Broad Institute Genomics Platform"/>
            <consortium name="The Broad Institute Genome Sequencing Center for Infectious Disease"/>
            <person name="Wu L."/>
            <person name="Ma J."/>
        </authorList>
    </citation>
    <scope>NUCLEOTIDE SEQUENCE [LARGE SCALE GENOMIC DNA]</scope>
    <source>
        <strain evidence="3">JCM 16924</strain>
    </source>
</reference>
<proteinExistence type="predicted"/>
<dbReference type="InterPro" id="IPR039708">
    <property type="entry name" value="MT1774/Rv1733c-like"/>
</dbReference>
<keyword evidence="3" id="KW-1185">Reference proteome</keyword>
<evidence type="ECO:0000313" key="3">
    <source>
        <dbReference type="Proteomes" id="UP001500456"/>
    </source>
</evidence>
<dbReference type="PANTHER" id="PTHR42305">
    <property type="entry name" value="MEMBRANE PROTEIN RV1733C-RELATED"/>
    <property type="match status" value="1"/>
</dbReference>
<feature type="transmembrane region" description="Helical" evidence="1">
    <location>
        <begin position="115"/>
        <end position="137"/>
    </location>
</feature>
<accession>A0ABP7Q5V0</accession>
<evidence type="ECO:0000256" key="1">
    <source>
        <dbReference type="SAM" id="Phobius"/>
    </source>
</evidence>
<dbReference type="EMBL" id="BAAAZX010000001">
    <property type="protein sequence ID" value="GAA3977084.1"/>
    <property type="molecule type" value="Genomic_DNA"/>
</dbReference>
<gene>
    <name evidence="2" type="ORF">GCM10022232_05880</name>
</gene>
<dbReference type="Proteomes" id="UP001500456">
    <property type="component" value="Unassembled WGS sequence"/>
</dbReference>
<comment type="caution">
    <text evidence="2">The sequence shown here is derived from an EMBL/GenBank/DDBJ whole genome shotgun (WGS) entry which is preliminary data.</text>
</comment>